<dbReference type="Gene3D" id="3.40.190.290">
    <property type="match status" value="1"/>
</dbReference>
<dbReference type="Pfam" id="PF03466">
    <property type="entry name" value="LysR_substrate"/>
    <property type="match status" value="1"/>
</dbReference>
<evidence type="ECO:0000313" key="8">
    <source>
        <dbReference type="Proteomes" id="UP000051936"/>
    </source>
</evidence>
<dbReference type="InterPro" id="IPR005119">
    <property type="entry name" value="LysR_subst-bd"/>
</dbReference>
<dbReference type="InterPro" id="IPR036390">
    <property type="entry name" value="WH_DNA-bd_sf"/>
</dbReference>
<sequence length="298" mass="32614">MNPTMRQLEALVLVYRLGSITKAAAELRVTQSAISLLIRQIEENFQVKLFDRTTRALHPTAACREAIPAAERILSSARGLAQHMRDLVEVRTGRIALAVSAGVASALLPRILARFRSCYPEVRIDLFDVAPDELLPFVMAGHAEFGIGSFEDDGTSEARIETLMESPLSAIGIRNGRFEKRRRLTWDELAGSDLITMRRGTRIRTQIDEALGQTGQELKPALEVSLITTALALTAEGAGISILPAHMLPKAQFPTLAAVALSQPIVKRHVSLLSRADFTLSPAAEQFAEIARRALSTR</sequence>
<comment type="similarity">
    <text evidence="2">Belongs to the LysR transcriptional regulatory family.</text>
</comment>
<keyword evidence="8" id="KW-1185">Reference proteome</keyword>
<evidence type="ECO:0000256" key="2">
    <source>
        <dbReference type="ARBA" id="ARBA00009437"/>
    </source>
</evidence>
<organism evidence="7 8">
    <name type="scientific">Bradyrhizobium manausense</name>
    <dbReference type="NCBI Taxonomy" id="989370"/>
    <lineage>
        <taxon>Bacteria</taxon>
        <taxon>Pseudomonadati</taxon>
        <taxon>Pseudomonadota</taxon>
        <taxon>Alphaproteobacteria</taxon>
        <taxon>Hyphomicrobiales</taxon>
        <taxon>Nitrobacteraceae</taxon>
        <taxon>Bradyrhizobium</taxon>
    </lineage>
</organism>
<dbReference type="GO" id="GO:0005829">
    <property type="term" value="C:cytosol"/>
    <property type="evidence" value="ECO:0007669"/>
    <property type="project" value="TreeGrafter"/>
</dbReference>
<evidence type="ECO:0000259" key="6">
    <source>
        <dbReference type="PROSITE" id="PS50931"/>
    </source>
</evidence>
<evidence type="ECO:0000256" key="3">
    <source>
        <dbReference type="ARBA" id="ARBA00023015"/>
    </source>
</evidence>
<evidence type="ECO:0000256" key="1">
    <source>
        <dbReference type="ARBA" id="ARBA00003502"/>
    </source>
</evidence>
<gene>
    <name evidence="7" type="ORF">AOQ71_11335</name>
</gene>
<feature type="domain" description="HTH lysR-type" evidence="6">
    <location>
        <begin position="3"/>
        <end position="60"/>
    </location>
</feature>
<dbReference type="EMBL" id="LJYG01000047">
    <property type="protein sequence ID" value="KRQ14502.1"/>
    <property type="molecule type" value="Genomic_DNA"/>
</dbReference>
<comment type="function">
    <text evidence="1">NodD regulates the expression of the nodABCFE genes which encode other nodulation proteins. NodD is also a negative regulator of its own expression. Binds flavonoids as inducers.</text>
</comment>
<dbReference type="PRINTS" id="PR00039">
    <property type="entry name" value="HTHLYSR"/>
</dbReference>
<keyword evidence="5" id="KW-0804">Transcription</keyword>
<accession>A0A0R3DXA7</accession>
<reference evidence="7 8" key="1">
    <citation type="submission" date="2015-09" db="EMBL/GenBank/DDBJ databases">
        <title>Draft Genome Sequence of Bradyrhizobium manausense Strain BR 3351T, a Novel Symbiotic Nitrogen-Fixing Alphaproteobacterium Isolated from Brazilian Amazon Rain Forest.</title>
        <authorList>
            <person name="De Araujo J.L."/>
            <person name="Zilli J.E."/>
        </authorList>
    </citation>
    <scope>NUCLEOTIDE SEQUENCE [LARGE SCALE GENOMIC DNA]</scope>
    <source>
        <strain evidence="7 8">BR3351</strain>
    </source>
</reference>
<dbReference type="STRING" id="989370.AOQ71_11335"/>
<dbReference type="CDD" id="cd08440">
    <property type="entry name" value="PBP2_LTTR_like_4"/>
    <property type="match status" value="1"/>
</dbReference>
<protein>
    <submittedName>
        <fullName evidence="7">Transcriptional regulator</fullName>
    </submittedName>
</protein>
<dbReference type="InterPro" id="IPR050950">
    <property type="entry name" value="HTH-type_LysR_regulators"/>
</dbReference>
<dbReference type="InterPro" id="IPR036388">
    <property type="entry name" value="WH-like_DNA-bd_sf"/>
</dbReference>
<evidence type="ECO:0000313" key="7">
    <source>
        <dbReference type="EMBL" id="KRQ14502.1"/>
    </source>
</evidence>
<dbReference type="GO" id="GO:0003700">
    <property type="term" value="F:DNA-binding transcription factor activity"/>
    <property type="evidence" value="ECO:0007669"/>
    <property type="project" value="InterPro"/>
</dbReference>
<keyword evidence="3" id="KW-0805">Transcription regulation</keyword>
<dbReference type="RefSeq" id="WP_057745996.1">
    <property type="nucleotide sequence ID" value="NZ_LJYG01000047.1"/>
</dbReference>
<dbReference type="InterPro" id="IPR000847">
    <property type="entry name" value="LysR_HTH_N"/>
</dbReference>
<evidence type="ECO:0000256" key="4">
    <source>
        <dbReference type="ARBA" id="ARBA00023125"/>
    </source>
</evidence>
<dbReference type="PANTHER" id="PTHR30419:SF8">
    <property type="entry name" value="NITROGEN ASSIMILATION TRANSCRIPTIONAL ACTIVATOR-RELATED"/>
    <property type="match status" value="1"/>
</dbReference>
<dbReference type="PANTHER" id="PTHR30419">
    <property type="entry name" value="HTH-TYPE TRANSCRIPTIONAL REGULATOR YBHD"/>
    <property type="match status" value="1"/>
</dbReference>
<keyword evidence="4" id="KW-0238">DNA-binding</keyword>
<dbReference type="PROSITE" id="PS50931">
    <property type="entry name" value="HTH_LYSR"/>
    <property type="match status" value="1"/>
</dbReference>
<dbReference type="GO" id="GO:0003677">
    <property type="term" value="F:DNA binding"/>
    <property type="evidence" value="ECO:0007669"/>
    <property type="project" value="UniProtKB-KW"/>
</dbReference>
<comment type="caution">
    <text evidence="7">The sequence shown here is derived from an EMBL/GenBank/DDBJ whole genome shotgun (WGS) entry which is preliminary data.</text>
</comment>
<dbReference type="Gene3D" id="1.10.10.10">
    <property type="entry name" value="Winged helix-like DNA-binding domain superfamily/Winged helix DNA-binding domain"/>
    <property type="match status" value="1"/>
</dbReference>
<evidence type="ECO:0000256" key="5">
    <source>
        <dbReference type="ARBA" id="ARBA00023163"/>
    </source>
</evidence>
<dbReference type="SUPFAM" id="SSF46785">
    <property type="entry name" value="Winged helix' DNA-binding domain"/>
    <property type="match status" value="1"/>
</dbReference>
<name>A0A0R3DXA7_9BRAD</name>
<dbReference type="AlphaFoldDB" id="A0A0R3DXA7"/>
<dbReference type="Proteomes" id="UP000051936">
    <property type="component" value="Unassembled WGS sequence"/>
</dbReference>
<proteinExistence type="inferred from homology"/>
<dbReference type="SUPFAM" id="SSF53850">
    <property type="entry name" value="Periplasmic binding protein-like II"/>
    <property type="match status" value="1"/>
</dbReference>
<dbReference type="OrthoDB" id="8437302at2"/>
<dbReference type="Pfam" id="PF00126">
    <property type="entry name" value="HTH_1"/>
    <property type="match status" value="1"/>
</dbReference>